<gene>
    <name evidence="2" type="ORF">NCGR_LOCUS18861</name>
</gene>
<feature type="chain" id="PRO_5032693174" evidence="1">
    <location>
        <begin position="21"/>
        <end position="213"/>
    </location>
</feature>
<dbReference type="GO" id="GO:0046983">
    <property type="term" value="F:protein dimerization activity"/>
    <property type="evidence" value="ECO:0007669"/>
    <property type="project" value="InterPro"/>
</dbReference>
<evidence type="ECO:0000313" key="2">
    <source>
        <dbReference type="EMBL" id="CAD6227925.1"/>
    </source>
</evidence>
<comment type="caution">
    <text evidence="2">The sequence shown here is derived from an EMBL/GenBank/DDBJ whole genome shotgun (WGS) entry which is preliminary data.</text>
</comment>
<keyword evidence="3" id="KW-1185">Reference proteome</keyword>
<dbReference type="EMBL" id="CAJGYO010000005">
    <property type="protein sequence ID" value="CAD6227925.1"/>
    <property type="molecule type" value="Genomic_DNA"/>
</dbReference>
<dbReference type="GO" id="GO:0003677">
    <property type="term" value="F:DNA binding"/>
    <property type="evidence" value="ECO:0007669"/>
    <property type="project" value="InterPro"/>
</dbReference>
<dbReference type="SUPFAM" id="SSF55455">
    <property type="entry name" value="SRF-like"/>
    <property type="match status" value="1"/>
</dbReference>
<dbReference type="Proteomes" id="UP000604825">
    <property type="component" value="Unassembled WGS sequence"/>
</dbReference>
<proteinExistence type="predicted"/>
<dbReference type="AlphaFoldDB" id="A0A811NSA7"/>
<dbReference type="InterPro" id="IPR036879">
    <property type="entry name" value="TF_MADSbox_sf"/>
</dbReference>
<feature type="signal peptide" evidence="1">
    <location>
        <begin position="1"/>
        <end position="20"/>
    </location>
</feature>
<evidence type="ECO:0000256" key="1">
    <source>
        <dbReference type="SAM" id="SignalP"/>
    </source>
</evidence>
<sequence>MAAAAAAALQLAMAVARCDAQKGPPVPLLPPSLLFPIRALNLSAARMAGGKQEMPDPSPMGRRAQPWVLATLCNVDACVVVYGEGESQPKVWLDAPKVAQVLAFNTMPELDQCKKMMDMEGFLNQRIDKLEEHPHKAQCENRERETTLLLHDAIAARRPGLTGLSVEIACLGWPRSASRRTTRWQAGESLLCDAARNLSLASITTHWTAHFEW</sequence>
<dbReference type="OrthoDB" id="678337at2759"/>
<evidence type="ECO:0000313" key="3">
    <source>
        <dbReference type="Proteomes" id="UP000604825"/>
    </source>
</evidence>
<reference evidence="2" key="1">
    <citation type="submission" date="2020-10" db="EMBL/GenBank/DDBJ databases">
        <authorList>
            <person name="Han B."/>
            <person name="Lu T."/>
            <person name="Zhao Q."/>
            <person name="Huang X."/>
            <person name="Zhao Y."/>
        </authorList>
    </citation>
    <scope>NUCLEOTIDE SEQUENCE</scope>
</reference>
<protein>
    <submittedName>
        <fullName evidence="2">Uncharacterized protein</fullName>
    </submittedName>
</protein>
<keyword evidence="1" id="KW-0732">Signal</keyword>
<name>A0A811NSA7_9POAL</name>
<accession>A0A811NSA7</accession>
<organism evidence="2 3">
    <name type="scientific">Miscanthus lutarioriparius</name>
    <dbReference type="NCBI Taxonomy" id="422564"/>
    <lineage>
        <taxon>Eukaryota</taxon>
        <taxon>Viridiplantae</taxon>
        <taxon>Streptophyta</taxon>
        <taxon>Embryophyta</taxon>
        <taxon>Tracheophyta</taxon>
        <taxon>Spermatophyta</taxon>
        <taxon>Magnoliopsida</taxon>
        <taxon>Liliopsida</taxon>
        <taxon>Poales</taxon>
        <taxon>Poaceae</taxon>
        <taxon>PACMAD clade</taxon>
        <taxon>Panicoideae</taxon>
        <taxon>Andropogonodae</taxon>
        <taxon>Andropogoneae</taxon>
        <taxon>Saccharinae</taxon>
        <taxon>Miscanthus</taxon>
    </lineage>
</organism>